<dbReference type="PANTHER" id="PTHR33179:SF29">
    <property type="entry name" value="OS06G0666400 PROTEIN"/>
    <property type="match status" value="1"/>
</dbReference>
<sequence length="248" mass="26498">MSETMTPSSDWGQFYQQSLSNQVAPLGRTLSGTVFGSDRISEATAVTTTITSATAPTPLGSANSGTSGGGRLSHEGRVCKPPRRRSRASRRTPTTLLNTDTTNFRAMVQQFTGGPSAPYAAGSQLNAANYNLGIGLRQANVNPSIPVMVSPAAAGYHLQYQPQQQQQQQYQHQDQPRPASYMFSLGNSNNNNNSFGPSGNNFFLQRFGNPPRTATTSMEAVSSDGFLMEGVSSQGPAHPPPPSRPFLQ</sequence>
<evidence type="ECO:0000259" key="2">
    <source>
        <dbReference type="Pfam" id="PF05678"/>
    </source>
</evidence>
<feature type="region of interest" description="Disordered" evidence="1">
    <location>
        <begin position="53"/>
        <end position="90"/>
    </location>
</feature>
<feature type="region of interest" description="Disordered" evidence="1">
    <location>
        <begin position="225"/>
        <end position="248"/>
    </location>
</feature>
<evidence type="ECO:0000256" key="1">
    <source>
        <dbReference type="SAM" id="MobiDB-lite"/>
    </source>
</evidence>
<evidence type="ECO:0000313" key="3">
    <source>
        <dbReference type="EMBL" id="MBX58197.1"/>
    </source>
</evidence>
<dbReference type="InterPro" id="IPR008889">
    <property type="entry name" value="VQ"/>
</dbReference>
<dbReference type="PANTHER" id="PTHR33179">
    <property type="entry name" value="VQ MOTIF-CONTAINING PROTEIN"/>
    <property type="match status" value="1"/>
</dbReference>
<reference evidence="3" key="1">
    <citation type="submission" date="2018-02" db="EMBL/GenBank/DDBJ databases">
        <title>Rhizophora mucronata_Transcriptome.</title>
        <authorList>
            <person name="Meera S.P."/>
            <person name="Sreeshan A."/>
            <person name="Augustine A."/>
        </authorList>
    </citation>
    <scope>NUCLEOTIDE SEQUENCE</scope>
    <source>
        <tissue evidence="3">Leaf</tissue>
    </source>
</reference>
<proteinExistence type="predicted"/>
<feature type="compositionally biased region" description="Pro residues" evidence="1">
    <location>
        <begin position="237"/>
        <end position="248"/>
    </location>
</feature>
<dbReference type="AlphaFoldDB" id="A0A2P2PTY7"/>
<dbReference type="InterPro" id="IPR039609">
    <property type="entry name" value="VQ_15/22"/>
</dbReference>
<feature type="compositionally biased region" description="Low complexity" evidence="1">
    <location>
        <begin position="186"/>
        <end position="198"/>
    </location>
</feature>
<protein>
    <recommendedName>
        <fullName evidence="2">VQ domain-containing protein</fullName>
    </recommendedName>
</protein>
<feature type="compositionally biased region" description="Low complexity" evidence="1">
    <location>
        <begin position="159"/>
        <end position="173"/>
    </location>
</feature>
<name>A0A2P2PTY7_RHIMU</name>
<feature type="compositionally biased region" description="Basic residues" evidence="1">
    <location>
        <begin position="80"/>
        <end position="90"/>
    </location>
</feature>
<feature type="region of interest" description="Disordered" evidence="1">
    <location>
        <begin position="159"/>
        <end position="198"/>
    </location>
</feature>
<dbReference type="EMBL" id="GGEC01077713">
    <property type="protein sequence ID" value="MBX58197.1"/>
    <property type="molecule type" value="Transcribed_RNA"/>
</dbReference>
<feature type="domain" description="VQ" evidence="2">
    <location>
        <begin position="92"/>
        <end position="118"/>
    </location>
</feature>
<dbReference type="Pfam" id="PF05678">
    <property type="entry name" value="VQ"/>
    <property type="match status" value="1"/>
</dbReference>
<accession>A0A2P2PTY7</accession>
<organism evidence="3">
    <name type="scientific">Rhizophora mucronata</name>
    <name type="common">Asiatic mangrove</name>
    <dbReference type="NCBI Taxonomy" id="61149"/>
    <lineage>
        <taxon>Eukaryota</taxon>
        <taxon>Viridiplantae</taxon>
        <taxon>Streptophyta</taxon>
        <taxon>Embryophyta</taxon>
        <taxon>Tracheophyta</taxon>
        <taxon>Spermatophyta</taxon>
        <taxon>Magnoliopsida</taxon>
        <taxon>eudicotyledons</taxon>
        <taxon>Gunneridae</taxon>
        <taxon>Pentapetalae</taxon>
        <taxon>rosids</taxon>
        <taxon>fabids</taxon>
        <taxon>Malpighiales</taxon>
        <taxon>Rhizophoraceae</taxon>
        <taxon>Rhizophora</taxon>
    </lineage>
</organism>